<sequence length="436" mass="45423">MDPHPRRWWRCPLDVETLARGALERVRDAARNVAAARGAAVRIETSSALIAGSFASYEHLEVDGVAPVAWAELSGFFAAADGWVRLHGNYPHHAAVLERSYGIKDRDSLTTVLAGLDAAEIEQEVTAAGGIAAAVRERTAWEAEPQHAARSGHAWAEVHERGERRVLPGAPAGEAAEAPGLLAGVRVLDLTRVIAGPTATQLLACLGADVLRIDPPHRPEILAQHLSTGMGKRSAVADLRDAAQRDRVRGLAAEADVIVSGYRPGALDHHGLGVGDLEDLAPQAVIAVLSAWGDTGPWGSRSGFDSIVQAASGIAVACGSAERPGALPVQALDHASGHLIAAHVLSALADARARTLRVSLLGAAENLLALPAPPAQEPAALPVPRIQVRAGERPLLAVPPPLLVDGAMIGRDVGSYGASGLDSPPRKGTRDCCAIR</sequence>
<dbReference type="PANTHER" id="PTHR48228:SF4">
    <property type="entry name" value="BLR3030 PROTEIN"/>
    <property type="match status" value="1"/>
</dbReference>
<organism evidence="1 2">
    <name type="scientific">Brachybacterium aquaticum</name>
    <dbReference type="NCBI Taxonomy" id="1432564"/>
    <lineage>
        <taxon>Bacteria</taxon>
        <taxon>Bacillati</taxon>
        <taxon>Actinomycetota</taxon>
        <taxon>Actinomycetes</taxon>
        <taxon>Micrococcales</taxon>
        <taxon>Dermabacteraceae</taxon>
        <taxon>Brachybacterium</taxon>
    </lineage>
</organism>
<dbReference type="InterPro" id="IPR023606">
    <property type="entry name" value="CoA-Trfase_III_dom_1_sf"/>
</dbReference>
<name>A0A841A758_9MICO</name>
<dbReference type="InterPro" id="IPR050509">
    <property type="entry name" value="CoA-transferase_III"/>
</dbReference>
<reference evidence="1 2" key="1">
    <citation type="submission" date="2020-08" db="EMBL/GenBank/DDBJ databases">
        <title>Sequencing the genomes of 1000 actinobacteria strains.</title>
        <authorList>
            <person name="Klenk H.-P."/>
        </authorList>
    </citation>
    <scope>NUCLEOTIDE SEQUENCE [LARGE SCALE GENOMIC DNA]</scope>
    <source>
        <strain evidence="1 2">DSM 28796</strain>
    </source>
</reference>
<protein>
    <recommendedName>
        <fullName evidence="3">CoA transferase</fullName>
    </recommendedName>
</protein>
<evidence type="ECO:0008006" key="3">
    <source>
        <dbReference type="Google" id="ProtNLM"/>
    </source>
</evidence>
<comment type="caution">
    <text evidence="1">The sequence shown here is derived from an EMBL/GenBank/DDBJ whole genome shotgun (WGS) entry which is preliminary data.</text>
</comment>
<dbReference type="GO" id="GO:0003824">
    <property type="term" value="F:catalytic activity"/>
    <property type="evidence" value="ECO:0007669"/>
    <property type="project" value="InterPro"/>
</dbReference>
<evidence type="ECO:0000313" key="2">
    <source>
        <dbReference type="Proteomes" id="UP000588158"/>
    </source>
</evidence>
<dbReference type="EMBL" id="JACHLZ010000001">
    <property type="protein sequence ID" value="MBB5830686.1"/>
    <property type="molecule type" value="Genomic_DNA"/>
</dbReference>
<dbReference type="Pfam" id="PF02515">
    <property type="entry name" value="CoA_transf_3"/>
    <property type="match status" value="1"/>
</dbReference>
<dbReference type="Proteomes" id="UP000588158">
    <property type="component" value="Unassembled WGS sequence"/>
</dbReference>
<dbReference type="RefSeq" id="WP_184324268.1">
    <property type="nucleotide sequence ID" value="NZ_JACHLZ010000001.1"/>
</dbReference>
<keyword evidence="2" id="KW-1185">Reference proteome</keyword>
<dbReference type="PANTHER" id="PTHR48228">
    <property type="entry name" value="SUCCINYL-COA--D-CITRAMALATE COA-TRANSFERASE"/>
    <property type="match status" value="1"/>
</dbReference>
<dbReference type="SUPFAM" id="SSF89796">
    <property type="entry name" value="CoA-transferase family III (CaiB/BaiF)"/>
    <property type="match status" value="2"/>
</dbReference>
<evidence type="ECO:0000313" key="1">
    <source>
        <dbReference type="EMBL" id="MBB5830686.1"/>
    </source>
</evidence>
<gene>
    <name evidence="1" type="ORF">HNR70_000499</name>
</gene>
<accession>A0A841A758</accession>
<proteinExistence type="predicted"/>
<dbReference type="InterPro" id="IPR003673">
    <property type="entry name" value="CoA-Trfase_fam_III"/>
</dbReference>
<dbReference type="AlphaFoldDB" id="A0A841A758"/>
<dbReference type="Gene3D" id="3.40.50.10540">
    <property type="entry name" value="Crotonobetainyl-coa:carnitine coa-transferase, domain 1"/>
    <property type="match status" value="1"/>
</dbReference>